<sequence>MSATCSPTHFWPDGSLRNDLPPQAHLDTQLYQPMEIPGNESSTPAATEVKRELGEAGSQKLTKRTPEGELVRPKSRRLPHNLIERRYRDNLNHQIEVLRNELPTFKSIIACTEDTDDAVSLAGKWPSKAVIIAAAVQYIGELEQQRTQAGSRTTVLIEQVVGLQKLVRCDDCAIMKYMQDMQSQVLGGQ</sequence>
<gene>
    <name evidence="3" type="ORF">LTR97_007586</name>
</gene>
<evidence type="ECO:0000259" key="2">
    <source>
        <dbReference type="PROSITE" id="PS50888"/>
    </source>
</evidence>
<dbReference type="InterPro" id="IPR036638">
    <property type="entry name" value="HLH_DNA-bd_sf"/>
</dbReference>
<dbReference type="SUPFAM" id="SSF47459">
    <property type="entry name" value="HLH, helix-loop-helix DNA-binding domain"/>
    <property type="match status" value="1"/>
</dbReference>
<dbReference type="InterPro" id="IPR011598">
    <property type="entry name" value="bHLH_dom"/>
</dbReference>
<dbReference type="CDD" id="cd11395">
    <property type="entry name" value="bHLHzip_SREBP_like"/>
    <property type="match status" value="1"/>
</dbReference>
<organism evidence="3 4">
    <name type="scientific">Elasticomyces elasticus</name>
    <dbReference type="NCBI Taxonomy" id="574655"/>
    <lineage>
        <taxon>Eukaryota</taxon>
        <taxon>Fungi</taxon>
        <taxon>Dikarya</taxon>
        <taxon>Ascomycota</taxon>
        <taxon>Pezizomycotina</taxon>
        <taxon>Dothideomycetes</taxon>
        <taxon>Dothideomycetidae</taxon>
        <taxon>Mycosphaerellales</taxon>
        <taxon>Teratosphaeriaceae</taxon>
        <taxon>Elasticomyces</taxon>
    </lineage>
</organism>
<accession>A0AAN7ZTF2</accession>
<dbReference type="InterPro" id="IPR052099">
    <property type="entry name" value="Regulatory_TF_Diverse"/>
</dbReference>
<comment type="caution">
    <text evidence="3">The sequence shown here is derived from an EMBL/GenBank/DDBJ whole genome shotgun (WGS) entry which is preliminary data.</text>
</comment>
<feature type="region of interest" description="Disordered" evidence="1">
    <location>
        <begin position="1"/>
        <end position="22"/>
    </location>
</feature>
<dbReference type="Proteomes" id="UP001310594">
    <property type="component" value="Unassembled WGS sequence"/>
</dbReference>
<protein>
    <recommendedName>
        <fullName evidence="2">BHLH domain-containing protein</fullName>
    </recommendedName>
</protein>
<dbReference type="PANTHER" id="PTHR47336:SF2">
    <property type="entry name" value="TRANSCRIPTION FACTOR HMS1-RELATED"/>
    <property type="match status" value="1"/>
</dbReference>
<evidence type="ECO:0000313" key="4">
    <source>
        <dbReference type="Proteomes" id="UP001310594"/>
    </source>
</evidence>
<dbReference type="Pfam" id="PF00010">
    <property type="entry name" value="HLH"/>
    <property type="match status" value="1"/>
</dbReference>
<dbReference type="AlphaFoldDB" id="A0AAN7ZTF2"/>
<dbReference type="Gene3D" id="4.10.280.10">
    <property type="entry name" value="Helix-loop-helix DNA-binding domain"/>
    <property type="match status" value="1"/>
</dbReference>
<feature type="region of interest" description="Disordered" evidence="1">
    <location>
        <begin position="52"/>
        <end position="77"/>
    </location>
</feature>
<feature type="domain" description="BHLH" evidence="2">
    <location>
        <begin position="75"/>
        <end position="142"/>
    </location>
</feature>
<dbReference type="SMART" id="SM00353">
    <property type="entry name" value="HLH"/>
    <property type="match status" value="1"/>
</dbReference>
<evidence type="ECO:0000256" key="1">
    <source>
        <dbReference type="SAM" id="MobiDB-lite"/>
    </source>
</evidence>
<dbReference type="PANTHER" id="PTHR47336">
    <property type="entry name" value="TRANSCRIPTION FACTOR HMS1-RELATED"/>
    <property type="match status" value="1"/>
</dbReference>
<proteinExistence type="predicted"/>
<dbReference type="GO" id="GO:0046983">
    <property type="term" value="F:protein dimerization activity"/>
    <property type="evidence" value="ECO:0007669"/>
    <property type="project" value="InterPro"/>
</dbReference>
<dbReference type="PROSITE" id="PS50888">
    <property type="entry name" value="BHLH"/>
    <property type="match status" value="1"/>
</dbReference>
<evidence type="ECO:0000313" key="3">
    <source>
        <dbReference type="EMBL" id="KAK5697448.1"/>
    </source>
</evidence>
<name>A0AAN7ZTF2_9PEZI</name>
<reference evidence="3" key="1">
    <citation type="submission" date="2023-08" db="EMBL/GenBank/DDBJ databases">
        <title>Black Yeasts Isolated from many extreme environments.</title>
        <authorList>
            <person name="Coleine C."/>
            <person name="Stajich J.E."/>
            <person name="Selbmann L."/>
        </authorList>
    </citation>
    <scope>NUCLEOTIDE SEQUENCE</scope>
    <source>
        <strain evidence="3">CCFEE 5810</strain>
    </source>
</reference>
<dbReference type="EMBL" id="JAVRQU010000011">
    <property type="protein sequence ID" value="KAK5697448.1"/>
    <property type="molecule type" value="Genomic_DNA"/>
</dbReference>